<name>A0ABU8MF47_9PSEU</name>
<comment type="caution">
    <text evidence="1">The sequence shown here is derived from an EMBL/GenBank/DDBJ whole genome shotgun (WGS) entry which is preliminary data.</text>
</comment>
<dbReference type="EMBL" id="JBBEGM010000025">
    <property type="protein sequence ID" value="MEJ2865966.1"/>
    <property type="molecule type" value="Genomic_DNA"/>
</dbReference>
<evidence type="ECO:0000313" key="1">
    <source>
        <dbReference type="EMBL" id="MEJ2865966.1"/>
    </source>
</evidence>
<evidence type="ECO:0000313" key="2">
    <source>
        <dbReference type="Proteomes" id="UP001369736"/>
    </source>
</evidence>
<dbReference type="Proteomes" id="UP001369736">
    <property type="component" value="Unassembled WGS sequence"/>
</dbReference>
<keyword evidence="2" id="KW-1185">Reference proteome</keyword>
<gene>
    <name evidence="1" type="ORF">WCD58_32775</name>
</gene>
<proteinExistence type="predicted"/>
<sequence>MDGDFVLAHLERTGPDSVQALVAAAVKRGYARAEGDTDIASVVVMSAGCSALEVWGVPNVEALAWWADAANFRPVSREQYFAAFPRVDDGRDRNEEWKTTIENLQARDGED</sequence>
<accession>A0ABU8MF47</accession>
<protein>
    <submittedName>
        <fullName evidence="1">Uncharacterized protein</fullName>
    </submittedName>
</protein>
<organism evidence="1 2">
    <name type="scientific">Actinomycetospora flava</name>
    <dbReference type="NCBI Taxonomy" id="3129232"/>
    <lineage>
        <taxon>Bacteria</taxon>
        <taxon>Bacillati</taxon>
        <taxon>Actinomycetota</taxon>
        <taxon>Actinomycetes</taxon>
        <taxon>Pseudonocardiales</taxon>
        <taxon>Pseudonocardiaceae</taxon>
        <taxon>Actinomycetospora</taxon>
    </lineage>
</organism>
<reference evidence="1 2" key="1">
    <citation type="submission" date="2024-03" db="EMBL/GenBank/DDBJ databases">
        <title>Actinomycetospora sp. OC33-EN07, a novel actinomycete isolated from wild orchid (Aerides multiflora).</title>
        <authorList>
            <person name="Suriyachadkun C."/>
        </authorList>
    </citation>
    <scope>NUCLEOTIDE SEQUENCE [LARGE SCALE GENOMIC DNA]</scope>
    <source>
        <strain evidence="1 2">OC33-EN07</strain>
    </source>
</reference>
<dbReference type="RefSeq" id="WP_337707348.1">
    <property type="nucleotide sequence ID" value="NZ_JBBEGM010000025.1"/>
</dbReference>